<dbReference type="AlphaFoldDB" id="A0A9N9PYJ7"/>
<evidence type="ECO:0000256" key="1">
    <source>
        <dbReference type="SAM" id="SignalP"/>
    </source>
</evidence>
<name>A0A9N9PYJ7_9HELO</name>
<evidence type="ECO:0000313" key="2">
    <source>
        <dbReference type="EMBL" id="CAG8960053.1"/>
    </source>
</evidence>
<feature type="chain" id="PRO_5040363326" evidence="1">
    <location>
        <begin position="21"/>
        <end position="172"/>
    </location>
</feature>
<reference evidence="2" key="1">
    <citation type="submission" date="2021-07" db="EMBL/GenBank/DDBJ databases">
        <authorList>
            <person name="Durling M."/>
        </authorList>
    </citation>
    <scope>NUCLEOTIDE SEQUENCE</scope>
</reference>
<keyword evidence="3" id="KW-1185">Reference proteome</keyword>
<evidence type="ECO:0000313" key="3">
    <source>
        <dbReference type="Proteomes" id="UP000696280"/>
    </source>
</evidence>
<accession>A0A9N9PYJ7</accession>
<comment type="caution">
    <text evidence="2">The sequence shown here is derived from an EMBL/GenBank/DDBJ whole genome shotgun (WGS) entry which is preliminary data.</text>
</comment>
<dbReference type="Proteomes" id="UP000696280">
    <property type="component" value="Unassembled WGS sequence"/>
</dbReference>
<proteinExistence type="predicted"/>
<dbReference type="EMBL" id="CAJVRL010000095">
    <property type="protein sequence ID" value="CAG8960053.1"/>
    <property type="molecule type" value="Genomic_DNA"/>
</dbReference>
<sequence>MFRASFVILLIISNLYPASGQLCYNPDSTIQSNASQMFDPGPWSDVHQAAPESMKCMGDTKACCYRRDACMTGRWCFSAWIAQIYRGGCTDPKWDNKSGCDFSCLSGQDKSDPTYITSCADGTACYRSIIDTDVASCCLKNSTLTRFMWNQEHINGQPFKSDALARVKCAEQ</sequence>
<keyword evidence="1" id="KW-0732">Signal</keyword>
<organism evidence="2 3">
    <name type="scientific">Hymenoscyphus fraxineus</name>
    <dbReference type="NCBI Taxonomy" id="746836"/>
    <lineage>
        <taxon>Eukaryota</taxon>
        <taxon>Fungi</taxon>
        <taxon>Dikarya</taxon>
        <taxon>Ascomycota</taxon>
        <taxon>Pezizomycotina</taxon>
        <taxon>Leotiomycetes</taxon>
        <taxon>Helotiales</taxon>
        <taxon>Helotiaceae</taxon>
        <taxon>Hymenoscyphus</taxon>
    </lineage>
</organism>
<protein>
    <submittedName>
        <fullName evidence="2">Uncharacterized protein</fullName>
    </submittedName>
</protein>
<feature type="signal peptide" evidence="1">
    <location>
        <begin position="1"/>
        <end position="20"/>
    </location>
</feature>
<gene>
    <name evidence="2" type="ORF">HYFRA_00013241</name>
</gene>